<accession>D2QVW1</accession>
<keyword evidence="1" id="KW-0614">Plasmid</keyword>
<dbReference type="EMBL" id="CP001772">
    <property type="protein sequence ID" value="ADB42943.1"/>
    <property type="molecule type" value="Genomic_DNA"/>
</dbReference>
<dbReference type="HOGENOM" id="CLU_2540885_0_0_10"/>
<dbReference type="KEGG" id="sli:Slin_7000"/>
<gene>
    <name evidence="1" type="ordered locus">Slin_7000</name>
</gene>
<keyword evidence="2" id="KW-1185">Reference proteome</keyword>
<sequence>MSGQALFEDYMARFFTDALTPDEQEHFQLLRTARKVVGETALYAAMEEAQQTNRQIVLTYPIPFAEGPSTPSGIRLVARASLV</sequence>
<organism evidence="1 2">
    <name type="scientific">Spirosoma linguale (strain ATCC 33905 / DSM 74 / LMG 10896 / Claus 1)</name>
    <dbReference type="NCBI Taxonomy" id="504472"/>
    <lineage>
        <taxon>Bacteria</taxon>
        <taxon>Pseudomonadati</taxon>
        <taxon>Bacteroidota</taxon>
        <taxon>Cytophagia</taxon>
        <taxon>Cytophagales</taxon>
        <taxon>Cytophagaceae</taxon>
        <taxon>Spirosoma</taxon>
    </lineage>
</organism>
<name>D2QVW1_SPILD</name>
<dbReference type="RefSeq" id="WP_012931420.1">
    <property type="nucleotide sequence ID" value="NC_013733.1"/>
</dbReference>
<dbReference type="AlphaFoldDB" id="D2QVW1"/>
<evidence type="ECO:0000313" key="2">
    <source>
        <dbReference type="Proteomes" id="UP000002028"/>
    </source>
</evidence>
<protein>
    <submittedName>
        <fullName evidence="1">Uncharacterized protein</fullName>
    </submittedName>
</protein>
<proteinExistence type="predicted"/>
<geneLocation type="plasmid" evidence="1 2">
    <name>pSLIN03</name>
</geneLocation>
<reference evidence="1 2" key="1">
    <citation type="journal article" date="2010" name="Stand. Genomic Sci.">
        <title>Complete genome sequence of Spirosoma linguale type strain (1).</title>
        <authorList>
            <person name="Lail K."/>
            <person name="Sikorski J."/>
            <person name="Saunders E."/>
            <person name="Lapidus A."/>
            <person name="Glavina Del Rio T."/>
            <person name="Copeland A."/>
            <person name="Tice H."/>
            <person name="Cheng J.-F."/>
            <person name="Lucas S."/>
            <person name="Nolan M."/>
            <person name="Bruce D."/>
            <person name="Goodwin L."/>
            <person name="Pitluck S."/>
            <person name="Ivanova N."/>
            <person name="Mavromatis K."/>
            <person name="Ovchinnikova G."/>
            <person name="Pati A."/>
            <person name="Chen A."/>
            <person name="Palaniappan K."/>
            <person name="Land M."/>
            <person name="Hauser L."/>
            <person name="Chang Y.-J."/>
            <person name="Jeffries C.D."/>
            <person name="Chain P."/>
            <person name="Brettin T."/>
            <person name="Detter J.C."/>
            <person name="Schuetze A."/>
            <person name="Rohde M."/>
            <person name="Tindall B.J."/>
            <person name="Goeker M."/>
            <person name="Bristow J."/>
            <person name="Eisen J.A."/>
            <person name="Markowitz V."/>
            <person name="Hugenholtz P."/>
            <person name="Kyrpides N.C."/>
            <person name="Klenk H.-P."/>
            <person name="Chen F."/>
        </authorList>
    </citation>
    <scope>NUCLEOTIDE SEQUENCE [LARGE SCALE GENOMIC DNA]</scope>
    <source>
        <strain evidence="2">ATCC 33905 / DSM 74 / LMG 10896 / Claus 1</strain>
    </source>
</reference>
<evidence type="ECO:0000313" key="1">
    <source>
        <dbReference type="EMBL" id="ADB42943.1"/>
    </source>
</evidence>
<dbReference type="Proteomes" id="UP000002028">
    <property type="component" value="Plasmid pSLIN03"/>
</dbReference>